<keyword evidence="2" id="KW-1133">Transmembrane helix</keyword>
<comment type="caution">
    <text evidence="3">The sequence shown here is derived from an EMBL/GenBank/DDBJ whole genome shotgun (WGS) entry which is preliminary data.</text>
</comment>
<feature type="region of interest" description="Disordered" evidence="1">
    <location>
        <begin position="849"/>
        <end position="868"/>
    </location>
</feature>
<feature type="transmembrane region" description="Helical" evidence="2">
    <location>
        <begin position="640"/>
        <end position="668"/>
    </location>
</feature>
<name>A0A813HJ67_POLGL</name>
<keyword evidence="2" id="KW-0812">Transmembrane</keyword>
<dbReference type="Proteomes" id="UP000654075">
    <property type="component" value="Unassembled WGS sequence"/>
</dbReference>
<evidence type="ECO:0000313" key="4">
    <source>
        <dbReference type="Proteomes" id="UP000654075"/>
    </source>
</evidence>
<organism evidence="3 4">
    <name type="scientific">Polarella glacialis</name>
    <name type="common">Dinoflagellate</name>
    <dbReference type="NCBI Taxonomy" id="89957"/>
    <lineage>
        <taxon>Eukaryota</taxon>
        <taxon>Sar</taxon>
        <taxon>Alveolata</taxon>
        <taxon>Dinophyceae</taxon>
        <taxon>Suessiales</taxon>
        <taxon>Suessiaceae</taxon>
        <taxon>Polarella</taxon>
    </lineage>
</organism>
<gene>
    <name evidence="3" type="ORF">PGLA1383_LOCUS53375</name>
</gene>
<feature type="transmembrane region" description="Helical" evidence="2">
    <location>
        <begin position="454"/>
        <end position="474"/>
    </location>
</feature>
<protein>
    <submittedName>
        <fullName evidence="3">Uncharacterized protein</fullName>
    </submittedName>
</protein>
<sequence>VGTTRCRSGTCGLDMPFGPSSAHTSAAIRWTSHRLRHDSANTSLQTAMVEPATICLSVLSGETFEVCLPASDVEVLASLSGDVKEGLCMAKVLVLKRLREQHEQKLPEKIAEALKELDVATGCLDTASANSAFVANAAERLRLVNNNPNNTNMTDVEASGVEAKDALLHPTLGCAGQILLVCGVPGPTSKLTKDWLRVMDEKSKTENFKDLERPIGRMRDRTTKDDECTCLSASVVHMVDPDHVMSGDSFRLKEIPVRDFATDTLESMLPMPGSYSHAYLHVGPWEDKMDQWWFRLLTQDGKVEDDRTATLESLGVRSGDTLIVEVAEMADEDARPFSGCSVLQQAAVRFDVCIGCPGEVAKYPQWGMDSALHERCKQAKPGSFVFLKENGVTPDLGEDSTSVFLFLQLKQNLGMAQAEIWSRDQILADQDTSDAAVGSIFNMACVTKHTKDKFMWVFVSFLYMTLFAYGVLLIRNCCVKPEERKKLCDAFTRASSWGAITMKRGDHNNNNIQSKESSPASDLNSAVCKLAEVRRLATFRFSISAVSPFLALTVAHRLVLNDWTYDPKLGETSMLDGHTMTAALVVGVAALCMIWKRQPISALRTCFNIGVSARMVWKLFHYTNAYQLVFDRTDVMSIRFGLSFVAGSPGVSAVLNCIYSALSCYVFAELRQTTPDLSEHFGQDCLRDFAIQEAIFCVVVSILGLATDMRLVSEASSTIQVKASHAEHQSLSMLLNTMCDVVVELDSLFGLVDKGERLSAFLLQGPGRSLRKTCFLDFMYQAADRESFSQHLQQPRHGLLRDMAIPIHARMRDSSGFALHVELIHAQYERLDGSVHYIVGIRELAEGSQGCPAVSEGPEPEMLGSGLRRPAPRVIGALESRDLQRGTPGLQEKNDFSPVALPGRLPRAPCSSETKLLLPNFRETPVQTRLMSILSLMSSWNVQVSAKTCRCCTFHAVAKEVVFATNLLKHKACLNMAEICHDWQCPSCGILDIDAETAGFQEETGICATCPPPSALSLR</sequence>
<keyword evidence="4" id="KW-1185">Reference proteome</keyword>
<feature type="non-terminal residue" evidence="3">
    <location>
        <position position="1"/>
    </location>
</feature>
<dbReference type="AlphaFoldDB" id="A0A813HJ67"/>
<feature type="transmembrane region" description="Helical" evidence="2">
    <location>
        <begin position="539"/>
        <end position="559"/>
    </location>
</feature>
<feature type="transmembrane region" description="Helical" evidence="2">
    <location>
        <begin position="579"/>
        <end position="595"/>
    </location>
</feature>
<dbReference type="EMBL" id="CAJNNV010031864">
    <property type="protein sequence ID" value="CAE8638099.1"/>
    <property type="molecule type" value="Genomic_DNA"/>
</dbReference>
<evidence type="ECO:0000256" key="2">
    <source>
        <dbReference type="SAM" id="Phobius"/>
    </source>
</evidence>
<evidence type="ECO:0000256" key="1">
    <source>
        <dbReference type="SAM" id="MobiDB-lite"/>
    </source>
</evidence>
<proteinExistence type="predicted"/>
<evidence type="ECO:0000313" key="3">
    <source>
        <dbReference type="EMBL" id="CAE8638099.1"/>
    </source>
</evidence>
<keyword evidence="2" id="KW-0472">Membrane</keyword>
<accession>A0A813HJ67</accession>
<reference evidence="3" key="1">
    <citation type="submission" date="2021-02" db="EMBL/GenBank/DDBJ databases">
        <authorList>
            <person name="Dougan E. K."/>
            <person name="Rhodes N."/>
            <person name="Thang M."/>
            <person name="Chan C."/>
        </authorList>
    </citation>
    <scope>NUCLEOTIDE SEQUENCE</scope>
</reference>